<organism evidence="1">
    <name type="scientific">Geobacter metallireducens</name>
    <dbReference type="NCBI Taxonomy" id="28232"/>
    <lineage>
        <taxon>Bacteria</taxon>
        <taxon>Pseudomonadati</taxon>
        <taxon>Thermodesulfobacteriota</taxon>
        <taxon>Desulfuromonadia</taxon>
        <taxon>Geobacterales</taxon>
        <taxon>Geobacteraceae</taxon>
        <taxon>Geobacter</taxon>
    </lineage>
</organism>
<sequence>MFTTEDRALLLEEFGRDIPVRLNGALVTTIRGITQYEVVVSSPGEAELGSSVLTMQIDEASYSALDRSAKYVFEINSLSYSARPLPEQDGSGFVKLALRKA</sequence>
<name>A0A831TXW0_GEOME</name>
<dbReference type="EMBL" id="DSOV01000016">
    <property type="protein sequence ID" value="HEN41656.1"/>
    <property type="molecule type" value="Genomic_DNA"/>
</dbReference>
<protein>
    <submittedName>
        <fullName evidence="1">Uncharacterized protein</fullName>
    </submittedName>
</protein>
<evidence type="ECO:0000313" key="1">
    <source>
        <dbReference type="EMBL" id="HEN41656.1"/>
    </source>
</evidence>
<comment type="caution">
    <text evidence="1">The sequence shown here is derived from an EMBL/GenBank/DDBJ whole genome shotgun (WGS) entry which is preliminary data.</text>
</comment>
<accession>A0A831TXW0</accession>
<proteinExistence type="predicted"/>
<dbReference type="AlphaFoldDB" id="A0A831TXW0"/>
<reference evidence="1" key="1">
    <citation type="journal article" date="2020" name="mSystems">
        <title>Genome- and Community-Level Interaction Insights into Carbon Utilization and Element Cycling Functions of Hydrothermarchaeota in Hydrothermal Sediment.</title>
        <authorList>
            <person name="Zhou Z."/>
            <person name="Liu Y."/>
            <person name="Xu W."/>
            <person name="Pan J."/>
            <person name="Luo Z.H."/>
            <person name="Li M."/>
        </authorList>
    </citation>
    <scope>NUCLEOTIDE SEQUENCE [LARGE SCALE GENOMIC DNA]</scope>
    <source>
        <strain evidence="1">SpSt-349</strain>
    </source>
</reference>
<gene>
    <name evidence="1" type="ORF">ENQ87_04640</name>
</gene>